<keyword evidence="7" id="KW-0812">Transmembrane</keyword>
<organism evidence="10 11">
    <name type="scientific">Streptococcus sanguinis</name>
    <dbReference type="NCBI Taxonomy" id="1305"/>
    <lineage>
        <taxon>Bacteria</taxon>
        <taxon>Bacillati</taxon>
        <taxon>Bacillota</taxon>
        <taxon>Bacilli</taxon>
        <taxon>Lactobacillales</taxon>
        <taxon>Streptococcaceae</taxon>
        <taxon>Streptococcus</taxon>
    </lineage>
</organism>
<dbReference type="InterPro" id="IPR038174">
    <property type="entry name" value="Strep_pil_link_sf"/>
</dbReference>
<keyword evidence="7" id="KW-0472">Membrane</keyword>
<evidence type="ECO:0000256" key="3">
    <source>
        <dbReference type="ARBA" id="ARBA00022525"/>
    </source>
</evidence>
<dbReference type="InterPro" id="IPR041030">
    <property type="entry name" value="SHIRT"/>
</dbReference>
<reference evidence="10 11" key="1">
    <citation type="submission" date="2018-11" db="EMBL/GenBank/DDBJ databases">
        <title>Species Designations Belie Phenotypic and Genotypic Heterogeneity in Oral Streptococci.</title>
        <authorList>
            <person name="Velsko I."/>
        </authorList>
    </citation>
    <scope>NUCLEOTIDE SEQUENCE [LARGE SCALE GENOMIC DNA]</scope>
    <source>
        <strain evidence="10 11">KLC04</strain>
    </source>
</reference>
<evidence type="ECO:0000256" key="6">
    <source>
        <dbReference type="SAM" id="MobiDB-lite"/>
    </source>
</evidence>
<dbReference type="NCBIfam" id="TIGR03786">
    <property type="entry name" value="strep_pil_rpt"/>
    <property type="match status" value="2"/>
</dbReference>
<evidence type="ECO:0000256" key="1">
    <source>
        <dbReference type="ARBA" id="ARBA00004168"/>
    </source>
</evidence>
<dbReference type="GO" id="GO:0007155">
    <property type="term" value="P:cell adhesion"/>
    <property type="evidence" value="ECO:0007669"/>
    <property type="project" value="InterPro"/>
</dbReference>
<dbReference type="NCBIfam" id="TIGR01167">
    <property type="entry name" value="LPXTG_anchor"/>
    <property type="match status" value="1"/>
</dbReference>
<dbReference type="EMBL" id="RJMK01000001">
    <property type="protein sequence ID" value="RSI10005.1"/>
    <property type="molecule type" value="Genomic_DNA"/>
</dbReference>
<gene>
    <name evidence="10" type="ORF">D8888_03620</name>
</gene>
<evidence type="ECO:0000256" key="2">
    <source>
        <dbReference type="ARBA" id="ARBA00022512"/>
    </source>
</evidence>
<dbReference type="InterPro" id="IPR011252">
    <property type="entry name" value="Fibrogen-bd_dom1"/>
</dbReference>
<dbReference type="PROSITE" id="PS50847">
    <property type="entry name" value="GRAM_POS_ANCHORING"/>
    <property type="match status" value="1"/>
</dbReference>
<dbReference type="Gene3D" id="2.60.40.740">
    <property type="match status" value="1"/>
</dbReference>
<accession>A0AAE8KBB4</accession>
<dbReference type="Pfam" id="PF12892">
    <property type="entry name" value="FctA"/>
    <property type="match status" value="2"/>
</dbReference>
<evidence type="ECO:0000256" key="7">
    <source>
        <dbReference type="SAM" id="Phobius"/>
    </source>
</evidence>
<comment type="subcellular location">
    <subcellularLocation>
        <location evidence="1">Secreted</location>
        <location evidence="1">Cell wall</location>
        <topology evidence="1">Peptidoglycan-anchor</topology>
    </subcellularLocation>
</comment>
<evidence type="ECO:0000256" key="5">
    <source>
        <dbReference type="ARBA" id="ARBA00023088"/>
    </source>
</evidence>
<keyword evidence="7" id="KW-1133">Transmembrane helix</keyword>
<dbReference type="Pfam" id="PF18655">
    <property type="entry name" value="SHIRT"/>
    <property type="match status" value="3"/>
</dbReference>
<evidence type="ECO:0000313" key="10">
    <source>
        <dbReference type="EMBL" id="RSI10005.1"/>
    </source>
</evidence>
<feature type="region of interest" description="Disordered" evidence="6">
    <location>
        <begin position="803"/>
        <end position="860"/>
    </location>
</feature>
<dbReference type="Gene3D" id="2.60.40.3050">
    <property type="match status" value="2"/>
</dbReference>
<keyword evidence="4 8" id="KW-0732">Signal</keyword>
<dbReference type="GO" id="GO:0005518">
    <property type="term" value="F:collagen binding"/>
    <property type="evidence" value="ECO:0007669"/>
    <property type="project" value="InterPro"/>
</dbReference>
<feature type="signal peptide" evidence="8">
    <location>
        <begin position="1"/>
        <end position="34"/>
    </location>
</feature>
<comment type="caution">
    <text evidence="10">The sequence shown here is derived from an EMBL/GenBank/DDBJ whole genome shotgun (WGS) entry which is preliminary data.</text>
</comment>
<feature type="domain" description="Gram-positive cocci surface proteins LPxTG" evidence="9">
    <location>
        <begin position="859"/>
        <end position="891"/>
    </location>
</feature>
<proteinExistence type="predicted"/>
<evidence type="ECO:0000313" key="11">
    <source>
        <dbReference type="Proteomes" id="UP000272846"/>
    </source>
</evidence>
<dbReference type="InterPro" id="IPR041171">
    <property type="entry name" value="SDR_Ig"/>
</dbReference>
<dbReference type="AlphaFoldDB" id="A0AAE8KBB4"/>
<dbReference type="RefSeq" id="WP_125445128.1">
    <property type="nucleotide sequence ID" value="NZ_CP076613.1"/>
</dbReference>
<name>A0AAE8KBB4_STRSA</name>
<keyword evidence="5" id="KW-0572">Peptidoglycan-anchor</keyword>
<evidence type="ECO:0000256" key="4">
    <source>
        <dbReference type="ARBA" id="ARBA00022729"/>
    </source>
</evidence>
<dbReference type="Pfam" id="PF00746">
    <property type="entry name" value="Gram_pos_anchor"/>
    <property type="match status" value="1"/>
</dbReference>
<feature type="chain" id="PRO_5041966659" evidence="8">
    <location>
        <begin position="35"/>
        <end position="891"/>
    </location>
</feature>
<dbReference type="Pfam" id="PF17961">
    <property type="entry name" value="Big_8"/>
    <property type="match status" value="1"/>
</dbReference>
<evidence type="ECO:0000259" key="9">
    <source>
        <dbReference type="PROSITE" id="PS50847"/>
    </source>
</evidence>
<sequence length="891" mass="97322">MKQTYHKVSHALMTLLLLVSTFLPLLSSSPRVSAAELGESDYQLTTDVTINTNPLKDTGYGEGKFYIAPTYTFEDSKVLNNGDTMVYRVPSQFKIERTLEENISAPDGTVVAKLVTDPVTNTATITVTNAEYFAKMPDTKRIQSSFTVVWADNMPYDQEQEVNFPGARTYRLKRIKVDEEPQGYSKWGVQDSKDPNYVNWRIRVNRDVQNLGQVVIEDAIPEGQELDEDSGITGYYFTEWEGASGTRQSFNPSQIVTITDSNHFTVNAGDLSGRGIYVIYRTRLTEPVDKVTKKAFNDVTVTSNGQKMPDLVSRPFAPLTTLDGVGEGTRSDEVIFKVKKELTGRNLADGEFTFDLINKDDNDKVVQTVTNKDGAVTFKKLRFKNEGTFNYVIRERASNLPGVTNDANSDINVTVTVTDNNGVKTAAVTYDRDAFTNTYKLEPATAAITAKKVLDGKALEAGKYTFKLTEVGGNNVELQATNDANGNIKFPEINYDKEGTYTYKLKEVAGNEAGVTYDSKEHTVTVTVTENNAKLEAAVAGNNPTFTNSYKDYGVSYEFLSSNPAYPNLPKEVTDLLPADTNRYTSGTNVDAKQPAKTSVTVTEGTWTFEGYAETNAQTVADKDLKFTGKWNFTPAPKYKVTYEFVSADPNRSLPAEVTDLLPTDDNSYTSGTKVDAKQPAKTSVTVTEGTWAFKGYDESSAQTVADKDLKFTGKWNFTPAPKYKATYEFVSADPNRSLPAEVTALLPNDTTEYADGATVQSVQPAKKTVEASDGTWKFLKYDADSKTIAGADVKFTGTWTFEARRPQGPGTPPPSSGSTPPPSSSGDKPGGSTDGTPGNSSDKDGKDVTGSATGKKVLPKTGSETSIFAIVAGFALILLSALVYRFKKAN</sequence>
<keyword evidence="3" id="KW-0964">Secreted</keyword>
<dbReference type="SUPFAM" id="SSF49401">
    <property type="entry name" value="Bacterial adhesins"/>
    <property type="match status" value="2"/>
</dbReference>
<protein>
    <submittedName>
        <fullName evidence="10">T surface-antigen of pili</fullName>
    </submittedName>
</protein>
<dbReference type="InterPro" id="IPR008966">
    <property type="entry name" value="Adhesion_dom_sf"/>
</dbReference>
<feature type="compositionally biased region" description="Pro residues" evidence="6">
    <location>
        <begin position="810"/>
        <end position="824"/>
    </location>
</feature>
<dbReference type="InterPro" id="IPR019931">
    <property type="entry name" value="LPXTG_anchor"/>
</dbReference>
<evidence type="ECO:0000256" key="8">
    <source>
        <dbReference type="SAM" id="SignalP"/>
    </source>
</evidence>
<dbReference type="Pfam" id="PF05737">
    <property type="entry name" value="Collagen_bind"/>
    <property type="match status" value="1"/>
</dbReference>
<dbReference type="InterPro" id="IPR008456">
    <property type="entry name" value="Collagen-bd_dom"/>
</dbReference>
<feature type="transmembrane region" description="Helical" evidence="7">
    <location>
        <begin position="867"/>
        <end position="885"/>
    </location>
</feature>
<keyword evidence="2" id="KW-0134">Cell wall</keyword>
<dbReference type="Gene3D" id="2.60.40.1280">
    <property type="match status" value="1"/>
</dbReference>
<dbReference type="Proteomes" id="UP000272846">
    <property type="component" value="Unassembled WGS sequence"/>
</dbReference>
<dbReference type="InterPro" id="IPR022464">
    <property type="entry name" value="Strep_pil_isopept_link"/>
</dbReference>